<name>A0ABX7DTW1_9FLAO</name>
<keyword evidence="3" id="KW-1185">Reference proteome</keyword>
<sequence length="284" mass="32244">MKTLKYILAIFFLSVSFVSCSSEDENPTVEQNPVEGLTMIYEIPAADHTVQIYSEKQNLEVGYNEILIRIKNLASDTYVANAAPNWMPIMHMETMQHSAPHSMLTNTDESTVYKGHIVFQMASNDTEYWEVVFNYSLNGQQKEEALRVAVSLPTDELNKTQVFMGSDDTRYVLAYVNPKDPKVAVNDLQAVLYKMENMMSFPIVENFKITVDPRMPGMGNHSSPNNEDMTYSSATKMYDGKLSLTMTGYWRINLKLLNANGEILKGEDVTEANPESSLYFELEF</sequence>
<evidence type="ECO:0008006" key="4">
    <source>
        <dbReference type="Google" id="ProtNLM"/>
    </source>
</evidence>
<feature type="signal peptide" evidence="1">
    <location>
        <begin position="1"/>
        <end position="21"/>
    </location>
</feature>
<dbReference type="RefSeq" id="WP_202336959.1">
    <property type="nucleotide sequence ID" value="NZ_CP068439.1"/>
</dbReference>
<organism evidence="2 3">
    <name type="scientific">Aequorivita iocasae</name>
    <dbReference type="NCBI Taxonomy" id="2803865"/>
    <lineage>
        <taxon>Bacteria</taxon>
        <taxon>Pseudomonadati</taxon>
        <taxon>Bacteroidota</taxon>
        <taxon>Flavobacteriia</taxon>
        <taxon>Flavobacteriales</taxon>
        <taxon>Flavobacteriaceae</taxon>
        <taxon>Aequorivita</taxon>
    </lineage>
</organism>
<protein>
    <recommendedName>
        <fullName evidence="4">YtkA-like domain-containing protein</fullName>
    </recommendedName>
</protein>
<accession>A0ABX7DTW1</accession>
<feature type="chain" id="PRO_5047466956" description="YtkA-like domain-containing protein" evidence="1">
    <location>
        <begin position="22"/>
        <end position="284"/>
    </location>
</feature>
<gene>
    <name evidence="2" type="ORF">JK629_01910</name>
</gene>
<reference evidence="2 3" key="1">
    <citation type="submission" date="2021-01" db="EMBL/GenBank/DDBJ databases">
        <title>Aequorivita sp. strain KX20305, a bacterium isolated from the sediment collected at a cold seep field in South China Sea.</title>
        <authorList>
            <person name="Zhang H."/>
            <person name="Li C."/>
        </authorList>
    </citation>
    <scope>NUCLEOTIDE SEQUENCE [LARGE SCALE GENOMIC DNA]</scope>
    <source>
        <strain evidence="2 3">KX20305</strain>
    </source>
</reference>
<proteinExistence type="predicted"/>
<dbReference type="PROSITE" id="PS51257">
    <property type="entry name" value="PROKAR_LIPOPROTEIN"/>
    <property type="match status" value="1"/>
</dbReference>
<dbReference type="EMBL" id="CP068439">
    <property type="protein sequence ID" value="QQX77056.1"/>
    <property type="molecule type" value="Genomic_DNA"/>
</dbReference>
<evidence type="ECO:0000313" key="3">
    <source>
        <dbReference type="Proteomes" id="UP000629420"/>
    </source>
</evidence>
<keyword evidence="1" id="KW-0732">Signal</keyword>
<evidence type="ECO:0000313" key="2">
    <source>
        <dbReference type="EMBL" id="QQX77056.1"/>
    </source>
</evidence>
<dbReference type="Proteomes" id="UP000629420">
    <property type="component" value="Chromosome"/>
</dbReference>
<evidence type="ECO:0000256" key="1">
    <source>
        <dbReference type="SAM" id="SignalP"/>
    </source>
</evidence>